<name>A0A9P0A165_BEMTA</name>
<keyword evidence="3 4" id="KW-0326">Glycosidase</keyword>
<dbReference type="PANTHER" id="PTHR42800">
    <property type="entry name" value="EXOINULINASE INUD (AFU_ORTHOLOGUE AFUA_5G00480)"/>
    <property type="match status" value="1"/>
</dbReference>
<dbReference type="SUPFAM" id="SSF49899">
    <property type="entry name" value="Concanavalin A-like lectins/glucanases"/>
    <property type="match status" value="1"/>
</dbReference>
<evidence type="ECO:0000256" key="4">
    <source>
        <dbReference type="RuleBase" id="RU362110"/>
    </source>
</evidence>
<dbReference type="GO" id="GO:0004575">
    <property type="term" value="F:sucrose alpha-glucosidase activity"/>
    <property type="evidence" value="ECO:0007669"/>
    <property type="project" value="TreeGrafter"/>
</dbReference>
<evidence type="ECO:0000256" key="1">
    <source>
        <dbReference type="ARBA" id="ARBA00009902"/>
    </source>
</evidence>
<proteinExistence type="inferred from homology"/>
<evidence type="ECO:0000256" key="2">
    <source>
        <dbReference type="ARBA" id="ARBA00022801"/>
    </source>
</evidence>
<dbReference type="KEGG" id="btab:109035737"/>
<evidence type="ECO:0000259" key="7">
    <source>
        <dbReference type="Pfam" id="PF08244"/>
    </source>
</evidence>
<keyword evidence="2 4" id="KW-0378">Hydrolase</keyword>
<comment type="similarity">
    <text evidence="1 4">Belongs to the glycosyl hydrolase 32 family.</text>
</comment>
<keyword evidence="9" id="KW-1185">Reference proteome</keyword>
<dbReference type="Pfam" id="PF08244">
    <property type="entry name" value="Glyco_hydro_32C"/>
    <property type="match status" value="1"/>
</dbReference>
<dbReference type="SUPFAM" id="SSF75005">
    <property type="entry name" value="Arabinanase/levansucrase/invertase"/>
    <property type="match status" value="1"/>
</dbReference>
<evidence type="ECO:0000256" key="3">
    <source>
        <dbReference type="ARBA" id="ARBA00023295"/>
    </source>
</evidence>
<dbReference type="InterPro" id="IPR001362">
    <property type="entry name" value="Glyco_hydro_32"/>
</dbReference>
<dbReference type="InterPro" id="IPR013320">
    <property type="entry name" value="ConA-like_dom_sf"/>
</dbReference>
<feature type="domain" description="Glycosyl hydrolase family 32 C-terminal" evidence="7">
    <location>
        <begin position="425"/>
        <end position="537"/>
    </location>
</feature>
<sequence>MLQLADILKQGKQCRKMLVEECRNNEKELNFQIKDSLIIQSWNALPRHPSDVRPASNEPPPRHRVDGHRWKRRYPGLATVVGVGLALCLWPSVLASYLGDPSKYRPTIHYSPPSGFMNDPNGLVIKDHEFHLFYQYDPYAPIIGNVHWGHAVSGDLVRWVTLPVAINETAAGQAFSGSAVIFNNSLIAAIYTRASETKQAQELAFSSDNGRTFQEYKGNPVLDRNSDSFRDPQVFWDERTHEYKMTVVKARKHQVLIYGSRDLVNWRELSSFGPAGILGIDYECPNLMRVPTEDGHYKWVLAISINPGSPLGGSGTQYFVGDFDGTTFTPDYYETKFVDFGKDFYALQTYSNARAPLGIAWLSNWQYANFTPTGDWRGVMTLARGFGLRYTEDFKYFLTQKPVGLENLYRREVPVGAESCSVPGDKALEIHAIVELGPRSRISFSLLSENHEQLVWGYDANAGQAWIDRGRTFGFSQRFFTDKMSVAVIPGTTNIDLHAIFDKSTFELFLDDGTFVGTCLVFFEKLPNCLRYSLVGDGRVTNLTVNVLTP</sequence>
<protein>
    <submittedName>
        <fullName evidence="8">Uncharacterized protein</fullName>
    </submittedName>
</protein>
<feature type="domain" description="Glycosyl hydrolase family 32 N-terminal" evidence="6">
    <location>
        <begin position="109"/>
        <end position="390"/>
    </location>
</feature>
<gene>
    <name evidence="8" type="ORF">BEMITA_LOCUS1551</name>
</gene>
<dbReference type="Pfam" id="PF00251">
    <property type="entry name" value="Glyco_hydro_32N"/>
    <property type="match status" value="1"/>
</dbReference>
<organism evidence="8 9">
    <name type="scientific">Bemisia tabaci</name>
    <name type="common">Sweetpotato whitefly</name>
    <name type="synonym">Aleurodes tabaci</name>
    <dbReference type="NCBI Taxonomy" id="7038"/>
    <lineage>
        <taxon>Eukaryota</taxon>
        <taxon>Metazoa</taxon>
        <taxon>Ecdysozoa</taxon>
        <taxon>Arthropoda</taxon>
        <taxon>Hexapoda</taxon>
        <taxon>Insecta</taxon>
        <taxon>Pterygota</taxon>
        <taxon>Neoptera</taxon>
        <taxon>Paraneoptera</taxon>
        <taxon>Hemiptera</taxon>
        <taxon>Sternorrhyncha</taxon>
        <taxon>Aleyrodoidea</taxon>
        <taxon>Aleyrodidae</taxon>
        <taxon>Aleyrodinae</taxon>
        <taxon>Bemisia</taxon>
    </lineage>
</organism>
<evidence type="ECO:0000313" key="8">
    <source>
        <dbReference type="EMBL" id="CAH0381950.1"/>
    </source>
</evidence>
<dbReference type="InterPro" id="IPR013148">
    <property type="entry name" value="Glyco_hydro_32_N"/>
</dbReference>
<keyword evidence="5" id="KW-0472">Membrane</keyword>
<dbReference type="GO" id="GO:0005987">
    <property type="term" value="P:sucrose catabolic process"/>
    <property type="evidence" value="ECO:0007669"/>
    <property type="project" value="TreeGrafter"/>
</dbReference>
<keyword evidence="5" id="KW-0812">Transmembrane</keyword>
<dbReference type="CDD" id="cd18622">
    <property type="entry name" value="GH32_Inu-like"/>
    <property type="match status" value="1"/>
</dbReference>
<dbReference type="Gene3D" id="2.115.10.20">
    <property type="entry name" value="Glycosyl hydrolase domain, family 43"/>
    <property type="match status" value="1"/>
</dbReference>
<dbReference type="PROSITE" id="PS00609">
    <property type="entry name" value="GLYCOSYL_HYDROL_F32"/>
    <property type="match status" value="1"/>
</dbReference>
<evidence type="ECO:0000313" key="9">
    <source>
        <dbReference type="Proteomes" id="UP001152759"/>
    </source>
</evidence>
<dbReference type="InterPro" id="IPR013189">
    <property type="entry name" value="Glyco_hydro_32_C"/>
</dbReference>
<dbReference type="InterPro" id="IPR023296">
    <property type="entry name" value="Glyco_hydro_beta-prop_sf"/>
</dbReference>
<dbReference type="PANTHER" id="PTHR42800:SF2">
    <property type="entry name" value="INVERTASE-RELATED"/>
    <property type="match status" value="1"/>
</dbReference>
<dbReference type="SMART" id="SM00640">
    <property type="entry name" value="Glyco_32"/>
    <property type="match status" value="1"/>
</dbReference>
<evidence type="ECO:0000259" key="6">
    <source>
        <dbReference type="Pfam" id="PF00251"/>
    </source>
</evidence>
<dbReference type="AlphaFoldDB" id="A0A9P0A165"/>
<dbReference type="EMBL" id="OU963862">
    <property type="protein sequence ID" value="CAH0381950.1"/>
    <property type="molecule type" value="Genomic_DNA"/>
</dbReference>
<evidence type="ECO:0000256" key="5">
    <source>
        <dbReference type="SAM" id="Phobius"/>
    </source>
</evidence>
<feature type="transmembrane region" description="Helical" evidence="5">
    <location>
        <begin position="74"/>
        <end position="98"/>
    </location>
</feature>
<keyword evidence="5" id="KW-1133">Transmembrane helix</keyword>
<dbReference type="InterPro" id="IPR018053">
    <property type="entry name" value="Glyco_hydro_32_AS"/>
</dbReference>
<dbReference type="Proteomes" id="UP001152759">
    <property type="component" value="Chromosome 1"/>
</dbReference>
<dbReference type="Gene3D" id="2.60.120.560">
    <property type="entry name" value="Exo-inulinase, domain 1"/>
    <property type="match status" value="1"/>
</dbReference>
<accession>A0A9P0A165</accession>
<reference evidence="8" key="1">
    <citation type="submission" date="2021-12" db="EMBL/GenBank/DDBJ databases">
        <authorList>
            <person name="King R."/>
        </authorList>
    </citation>
    <scope>NUCLEOTIDE SEQUENCE</scope>
</reference>
<dbReference type="GO" id="GO:0005737">
    <property type="term" value="C:cytoplasm"/>
    <property type="evidence" value="ECO:0007669"/>
    <property type="project" value="TreeGrafter"/>
</dbReference>